<dbReference type="GeneID" id="41589338"/>
<dbReference type="GO" id="GO:0016758">
    <property type="term" value="F:hexosyltransferase activity"/>
    <property type="evidence" value="ECO:0007669"/>
    <property type="project" value="UniProtKB-ARBA"/>
</dbReference>
<organism evidence="2 3">
    <name type="scientific">Acidianus manzaensis</name>
    <dbReference type="NCBI Taxonomy" id="282676"/>
    <lineage>
        <taxon>Archaea</taxon>
        <taxon>Thermoproteota</taxon>
        <taxon>Thermoprotei</taxon>
        <taxon>Sulfolobales</taxon>
        <taxon>Sulfolobaceae</taxon>
        <taxon>Acidianus</taxon>
    </lineage>
</organism>
<evidence type="ECO:0000313" key="2">
    <source>
        <dbReference type="EMBL" id="ARM74639.1"/>
    </source>
</evidence>
<name>A0A1W6JWL7_9CREN</name>
<dbReference type="PANTHER" id="PTHR22916">
    <property type="entry name" value="GLYCOSYLTRANSFERASE"/>
    <property type="match status" value="1"/>
</dbReference>
<dbReference type="Gene3D" id="3.90.550.10">
    <property type="entry name" value="Spore Coat Polysaccharide Biosynthesis Protein SpsA, Chain A"/>
    <property type="match status" value="1"/>
</dbReference>
<dbReference type="Pfam" id="PF00535">
    <property type="entry name" value="Glycos_transf_2"/>
    <property type="match status" value="1"/>
</dbReference>
<dbReference type="KEGG" id="aman:B6F84_00435"/>
<evidence type="ECO:0000259" key="1">
    <source>
        <dbReference type="Pfam" id="PF00535"/>
    </source>
</evidence>
<evidence type="ECO:0000313" key="3">
    <source>
        <dbReference type="Proteomes" id="UP000193404"/>
    </source>
</evidence>
<dbReference type="CDD" id="cd00761">
    <property type="entry name" value="Glyco_tranf_GTA_type"/>
    <property type="match status" value="1"/>
</dbReference>
<dbReference type="SUPFAM" id="SSF53448">
    <property type="entry name" value="Nucleotide-diphospho-sugar transferases"/>
    <property type="match status" value="1"/>
</dbReference>
<sequence length="335" mass="39327">MVLISVIITAHDRKDYLMQAVNSTLNQTLPRSEYEVIVVKNFEDYNKELEEKGVKTIIANNQEQGKDIVQALKIAEGEIISFLDDDDLFLPKKLEKVKKVFENKNIVYYHNAKQDFINNNIPTTIQNEKTEEKIVSTKNLTRQQVQQLIYQGALIYNSCISIRKDKLEKYNRYLDMMPLDIDIFYSTVALLSGLDIAIHKEILTLYRVHNKNVSYTRGLKFEDWLTYRRSRFERKILALNIMLKMIRDNLDLKDSNIKIVYNYLMSLLSENKLIVARLPSPYNKMNDSVKIMDIIRVIKVNFEVKSILSNLSVFAPNSIRIKLIKKWYELEKNTI</sequence>
<keyword evidence="3" id="KW-1185">Reference proteome</keyword>
<dbReference type="InterPro" id="IPR029044">
    <property type="entry name" value="Nucleotide-diphossugar_trans"/>
</dbReference>
<dbReference type="InterPro" id="IPR001173">
    <property type="entry name" value="Glyco_trans_2-like"/>
</dbReference>
<dbReference type="OrthoDB" id="42128at2157"/>
<dbReference type="STRING" id="282676.B6F84_00435"/>
<proteinExistence type="predicted"/>
<dbReference type="PANTHER" id="PTHR22916:SF3">
    <property type="entry name" value="UDP-GLCNAC:BETAGAL BETA-1,3-N-ACETYLGLUCOSAMINYLTRANSFERASE-LIKE PROTEIN 1"/>
    <property type="match status" value="1"/>
</dbReference>
<dbReference type="Proteomes" id="UP000193404">
    <property type="component" value="Chromosome"/>
</dbReference>
<reference evidence="2 3" key="1">
    <citation type="submission" date="2017-03" db="EMBL/GenBank/DDBJ databases">
        <title>Sulfur activation and transportation mechanism of thermophilic Archaea Acidianus manzaensis YN-25.</title>
        <authorList>
            <person name="Ma Y."/>
            <person name="Yang Y."/>
            <person name="Xia J."/>
        </authorList>
    </citation>
    <scope>NUCLEOTIDE SEQUENCE [LARGE SCALE GENOMIC DNA]</scope>
    <source>
        <strain evidence="2 3">YN-25</strain>
    </source>
</reference>
<accession>A0A1W6JWL7</accession>
<feature type="domain" description="Glycosyltransferase 2-like" evidence="1">
    <location>
        <begin position="5"/>
        <end position="169"/>
    </location>
</feature>
<dbReference type="AlphaFoldDB" id="A0A1W6JWL7"/>
<dbReference type="RefSeq" id="WP_148690386.1">
    <property type="nucleotide sequence ID" value="NZ_CP020477.1"/>
</dbReference>
<protein>
    <recommendedName>
        <fullName evidence="1">Glycosyltransferase 2-like domain-containing protein</fullName>
    </recommendedName>
</protein>
<gene>
    <name evidence="2" type="ORF">B6F84_00435</name>
</gene>
<dbReference type="EMBL" id="CP020477">
    <property type="protein sequence ID" value="ARM74639.1"/>
    <property type="molecule type" value="Genomic_DNA"/>
</dbReference>